<dbReference type="EMBL" id="JAWDGP010006844">
    <property type="protein sequence ID" value="KAK3734632.1"/>
    <property type="molecule type" value="Genomic_DNA"/>
</dbReference>
<reference evidence="1" key="1">
    <citation type="journal article" date="2023" name="G3 (Bethesda)">
        <title>A reference genome for the long-term kleptoplast-retaining sea slug Elysia crispata morphotype clarki.</title>
        <authorList>
            <person name="Eastman K.E."/>
            <person name="Pendleton A.L."/>
            <person name="Shaikh M.A."/>
            <person name="Suttiyut T."/>
            <person name="Ogas R."/>
            <person name="Tomko P."/>
            <person name="Gavelis G."/>
            <person name="Widhalm J.R."/>
            <person name="Wisecaver J.H."/>
        </authorList>
    </citation>
    <scope>NUCLEOTIDE SEQUENCE</scope>
    <source>
        <strain evidence="1">ECLA1</strain>
    </source>
</reference>
<protein>
    <submittedName>
        <fullName evidence="1">Uncharacterized protein</fullName>
    </submittedName>
</protein>
<evidence type="ECO:0000313" key="1">
    <source>
        <dbReference type="EMBL" id="KAK3734632.1"/>
    </source>
</evidence>
<keyword evidence="2" id="KW-1185">Reference proteome</keyword>
<sequence length="76" mass="8057">MSVQGSSSSNDTGWAWVAGISADRLTRAEGWCHSSSTERSLMASLMKDSAAQILPPCFVRAVASICPALFDKSHSP</sequence>
<gene>
    <name evidence="1" type="ORF">RRG08_003539</name>
</gene>
<accession>A0AAE1CU05</accession>
<comment type="caution">
    <text evidence="1">The sequence shown here is derived from an EMBL/GenBank/DDBJ whole genome shotgun (WGS) entry which is preliminary data.</text>
</comment>
<evidence type="ECO:0000313" key="2">
    <source>
        <dbReference type="Proteomes" id="UP001283361"/>
    </source>
</evidence>
<dbReference type="Proteomes" id="UP001283361">
    <property type="component" value="Unassembled WGS sequence"/>
</dbReference>
<name>A0AAE1CU05_9GAST</name>
<proteinExistence type="predicted"/>
<organism evidence="1 2">
    <name type="scientific">Elysia crispata</name>
    <name type="common">lettuce slug</name>
    <dbReference type="NCBI Taxonomy" id="231223"/>
    <lineage>
        <taxon>Eukaryota</taxon>
        <taxon>Metazoa</taxon>
        <taxon>Spiralia</taxon>
        <taxon>Lophotrochozoa</taxon>
        <taxon>Mollusca</taxon>
        <taxon>Gastropoda</taxon>
        <taxon>Heterobranchia</taxon>
        <taxon>Euthyneura</taxon>
        <taxon>Panpulmonata</taxon>
        <taxon>Sacoglossa</taxon>
        <taxon>Placobranchoidea</taxon>
        <taxon>Plakobranchidae</taxon>
        <taxon>Elysia</taxon>
    </lineage>
</organism>
<dbReference type="AlphaFoldDB" id="A0AAE1CU05"/>